<dbReference type="GO" id="GO:0032040">
    <property type="term" value="C:small-subunit processome"/>
    <property type="evidence" value="ECO:0007669"/>
    <property type="project" value="TreeGrafter"/>
</dbReference>
<protein>
    <recommendedName>
        <fullName evidence="3">KRR1 small subunit processome component homolog</fullName>
    </recommendedName>
</protein>
<evidence type="ECO:0000256" key="4">
    <source>
        <dbReference type="ARBA" id="ARBA00023242"/>
    </source>
</evidence>
<feature type="compositionally biased region" description="Acidic residues" evidence="5">
    <location>
        <begin position="325"/>
        <end position="353"/>
    </location>
</feature>
<dbReference type="FunFam" id="3.30.1120.90:FF:000001">
    <property type="entry name" value="Nucleosome assembly protein 1-like 1"/>
    <property type="match status" value="1"/>
</dbReference>
<dbReference type="InterPro" id="IPR004087">
    <property type="entry name" value="KH_dom"/>
</dbReference>
<dbReference type="EMBL" id="VCAZ01000199">
    <property type="protein sequence ID" value="TTG02115.1"/>
    <property type="molecule type" value="Genomic_DNA"/>
</dbReference>
<proteinExistence type="inferred from homology"/>
<keyword evidence="9" id="KW-1185">Reference proteome</keyword>
<dbReference type="GO" id="GO:0003723">
    <property type="term" value="F:RNA binding"/>
    <property type="evidence" value="ECO:0007669"/>
    <property type="project" value="UniProtKB-KW"/>
</dbReference>
<name>A0A556VB51_BAGYA</name>
<dbReference type="Gene3D" id="3.30.1370.10">
    <property type="entry name" value="K Homology domain, type 1"/>
    <property type="match status" value="1"/>
</dbReference>
<dbReference type="InterPro" id="IPR048548">
    <property type="entry name" value="KRR1-like_KH2"/>
</dbReference>
<comment type="caution">
    <text evidence="8">The sequence shown here is derived from an EMBL/GenBank/DDBJ whole genome shotgun (WGS) entry which is preliminary data.</text>
</comment>
<dbReference type="SUPFAM" id="SSF54791">
    <property type="entry name" value="Eukaryotic type KH-domain (KH-domain type I)"/>
    <property type="match status" value="1"/>
</dbReference>
<reference evidence="8 9" key="1">
    <citation type="journal article" date="2019" name="Genome Biol. Evol.">
        <title>Whole-Genome Sequencing of the Giant Devil Catfish, Bagarius yarrelli.</title>
        <authorList>
            <person name="Jiang W."/>
            <person name="Lv Y."/>
            <person name="Cheng L."/>
            <person name="Yang K."/>
            <person name="Chao B."/>
            <person name="Wang X."/>
            <person name="Li Y."/>
            <person name="Pan X."/>
            <person name="You X."/>
            <person name="Zhang Y."/>
            <person name="Yang J."/>
            <person name="Li J."/>
            <person name="Zhang X."/>
            <person name="Liu S."/>
            <person name="Sun C."/>
            <person name="Yang J."/>
            <person name="Shi Q."/>
        </authorList>
    </citation>
    <scope>NUCLEOTIDE SEQUENCE [LARGE SCALE GENOMIC DNA]</scope>
    <source>
        <strain evidence="8">JWS20170419001</strain>
        <tissue evidence="8">Muscle</tissue>
    </source>
</reference>
<dbReference type="InterPro" id="IPR011993">
    <property type="entry name" value="PH-like_dom_sf"/>
</dbReference>
<dbReference type="Gene3D" id="1.20.5.1500">
    <property type="match status" value="1"/>
</dbReference>
<evidence type="ECO:0000313" key="8">
    <source>
        <dbReference type="EMBL" id="TTG02115.1"/>
    </source>
</evidence>
<evidence type="ECO:0000313" key="9">
    <source>
        <dbReference type="Proteomes" id="UP000319801"/>
    </source>
</evidence>
<dbReference type="Gene3D" id="2.30.29.30">
    <property type="entry name" value="Pleckstrin-homology domain (PH domain)/Phosphotyrosine-binding domain (PTB)"/>
    <property type="match status" value="1"/>
</dbReference>
<dbReference type="GO" id="GO:0006334">
    <property type="term" value="P:nucleosome assembly"/>
    <property type="evidence" value="ECO:0007669"/>
    <property type="project" value="InterPro"/>
</dbReference>
<feature type="region of interest" description="Disordered" evidence="5">
    <location>
        <begin position="110"/>
        <end position="145"/>
    </location>
</feature>
<feature type="domain" description="PH" evidence="6">
    <location>
        <begin position="373"/>
        <end position="470"/>
    </location>
</feature>
<feature type="domain" description="K Homology" evidence="7">
    <location>
        <begin position="507"/>
        <end position="577"/>
    </location>
</feature>
<feature type="region of interest" description="Disordered" evidence="5">
    <location>
        <begin position="325"/>
        <end position="362"/>
    </location>
</feature>
<dbReference type="InterPro" id="IPR036612">
    <property type="entry name" value="KH_dom_type_1_sf"/>
</dbReference>
<dbReference type="SMART" id="SM00322">
    <property type="entry name" value="KH"/>
    <property type="match status" value="1"/>
</dbReference>
<feature type="region of interest" description="Disordered" evidence="5">
    <location>
        <begin position="618"/>
        <end position="645"/>
    </location>
</feature>
<dbReference type="PANTHER" id="PTHR12581:SF0">
    <property type="entry name" value="KRR1 SMALL SUBUNIT PROCESSOME COMPONENT HOMOLOG"/>
    <property type="match status" value="1"/>
</dbReference>
<dbReference type="FunFam" id="3.30.1370.10:FF:000011">
    <property type="entry name" value="KRR1 small subunit processome component"/>
    <property type="match status" value="1"/>
</dbReference>
<dbReference type="Proteomes" id="UP000319801">
    <property type="component" value="Unassembled WGS sequence"/>
</dbReference>
<evidence type="ECO:0000259" key="6">
    <source>
        <dbReference type="SMART" id="SM00233"/>
    </source>
</evidence>
<dbReference type="OrthoDB" id="27325at2759"/>
<dbReference type="Pfam" id="PF00956">
    <property type="entry name" value="NAP"/>
    <property type="match status" value="1"/>
</dbReference>
<evidence type="ECO:0000256" key="5">
    <source>
        <dbReference type="SAM" id="MobiDB-lite"/>
    </source>
</evidence>
<dbReference type="Pfam" id="PF21800">
    <property type="entry name" value="KH_KRR1_2nd"/>
    <property type="match status" value="1"/>
</dbReference>
<feature type="region of interest" description="Disordered" evidence="5">
    <location>
        <begin position="1"/>
        <end position="21"/>
    </location>
</feature>
<comment type="similarity">
    <text evidence="2">Belongs to the nucleosome assembly protein (NAP) family.</text>
</comment>
<gene>
    <name evidence="8" type="ORF">Baya_15051</name>
</gene>
<dbReference type="InterPro" id="IPR002164">
    <property type="entry name" value="NAP_family"/>
</dbReference>
<organism evidence="8 9">
    <name type="scientific">Bagarius yarrelli</name>
    <name type="common">Goonch</name>
    <name type="synonym">Bagrus yarrelli</name>
    <dbReference type="NCBI Taxonomy" id="175774"/>
    <lineage>
        <taxon>Eukaryota</taxon>
        <taxon>Metazoa</taxon>
        <taxon>Chordata</taxon>
        <taxon>Craniata</taxon>
        <taxon>Vertebrata</taxon>
        <taxon>Euteleostomi</taxon>
        <taxon>Actinopterygii</taxon>
        <taxon>Neopterygii</taxon>
        <taxon>Teleostei</taxon>
        <taxon>Ostariophysi</taxon>
        <taxon>Siluriformes</taxon>
        <taxon>Sisoridae</taxon>
        <taxon>Sisorinae</taxon>
        <taxon>Bagarius</taxon>
    </lineage>
</organism>
<dbReference type="CDD" id="cd22394">
    <property type="entry name" value="KH-I_KRR1_rpt2"/>
    <property type="match status" value="1"/>
</dbReference>
<dbReference type="PANTHER" id="PTHR12581">
    <property type="entry name" value="HIV-1 REV BINDING PROTEIN 2, 3"/>
    <property type="match status" value="1"/>
</dbReference>
<dbReference type="CDD" id="cd00821">
    <property type="entry name" value="PH"/>
    <property type="match status" value="1"/>
</dbReference>
<sequence length="683" mass="79098">MDDVEEVEEEETGEDSKAQQLTVQMMQNPQILAALQERLDGLVGSPSGYMESLPRVVKRRVNALKNLQVKCAHIEAKFYEEVHELERKYAARYQPLYDKRSDIIKATYEPTEEECEWKPEDEDLSSDLKDKVKVEEEKKDKEKEDPKGIPEFWLTVFKNVDLLNEMLQEHDEPILKHLQDIKVKFSDAGQPMFHFEPNNFFSNTVLTKMYTMRSEPDESDPFSFDGPEIMGCTGCVIDWTKGKNVTLKTIRKKQKHKGRGTVRTVTKTVPNDSFFNFFSPPEGTYTHCDEDSEAILAADFEIGHFIREHIVSRAVLYFTGEAIEDDDDDYDEEGEEADDEEGEEEADEENDPDYDPKLGGRVPAVMQQQGPRVLKEGMLAKRSDGLLQMWKRKHCTLTEDAVLLHAPKHAHPVGKGKELHFSRVKTVDCVERTGKHAYFTVVMADGKEIDFRCRADEGWSAEITLQMVQYKNRQAVLAVRSTRHKQQRLVINKPETEAVRILHDDMACDIIKIGTLVRNRERFIKRRQRLIGPKGSTLKALELLTNCYVMVQGNTVSALGPYSGLKEVRKVVLDTMKNIHPIYNIKTLMIKRELASDPELRTQSWQRFLPTFKHTHLNKRTQPQKKVKKEYTPFPPSQPESKVDREIASGEFFLREREKRRRKMTEVKFLVKTNWTSRSLKRK</sequence>
<dbReference type="Gene3D" id="3.30.1120.90">
    <property type="entry name" value="Nucleosome assembly protein"/>
    <property type="match status" value="1"/>
</dbReference>
<dbReference type="SUPFAM" id="SSF143113">
    <property type="entry name" value="NAP-like"/>
    <property type="match status" value="1"/>
</dbReference>
<accession>A0A556VB51</accession>
<evidence type="ECO:0000256" key="2">
    <source>
        <dbReference type="ARBA" id="ARBA00009947"/>
    </source>
</evidence>
<feature type="compositionally biased region" description="Basic and acidic residues" evidence="5">
    <location>
        <begin position="126"/>
        <end position="145"/>
    </location>
</feature>
<dbReference type="InterPro" id="IPR024166">
    <property type="entry name" value="rRNA_assembly_KRR1"/>
</dbReference>
<comment type="subcellular location">
    <subcellularLocation>
        <location evidence="1">Nucleus</location>
    </subcellularLocation>
</comment>
<evidence type="ECO:0000259" key="7">
    <source>
        <dbReference type="SMART" id="SM00322"/>
    </source>
</evidence>
<evidence type="ECO:0000256" key="3">
    <source>
        <dbReference type="ARBA" id="ARBA00020053"/>
    </source>
</evidence>
<keyword evidence="4" id="KW-0539">Nucleus</keyword>
<dbReference type="SUPFAM" id="SSF50729">
    <property type="entry name" value="PH domain-like"/>
    <property type="match status" value="1"/>
</dbReference>
<feature type="compositionally biased region" description="Acidic residues" evidence="5">
    <location>
        <begin position="110"/>
        <end position="125"/>
    </location>
</feature>
<dbReference type="SMART" id="SM00233">
    <property type="entry name" value="PH"/>
    <property type="match status" value="1"/>
</dbReference>
<dbReference type="InterPro" id="IPR048549">
    <property type="entry name" value="KRR1-like_KH2_euk"/>
</dbReference>
<dbReference type="AlphaFoldDB" id="A0A556VB51"/>
<dbReference type="InterPro" id="IPR037231">
    <property type="entry name" value="NAP-like_sf"/>
</dbReference>
<evidence type="ECO:0000256" key="1">
    <source>
        <dbReference type="ARBA" id="ARBA00004123"/>
    </source>
</evidence>
<feature type="compositionally biased region" description="Acidic residues" evidence="5">
    <location>
        <begin position="1"/>
        <end position="13"/>
    </location>
</feature>
<feature type="compositionally biased region" description="Basic residues" evidence="5">
    <location>
        <begin position="618"/>
        <end position="628"/>
    </location>
</feature>
<dbReference type="InterPro" id="IPR001849">
    <property type="entry name" value="PH_domain"/>
</dbReference>
<dbReference type="FunFam" id="1.20.5.1500:FF:000001">
    <property type="entry name" value="Nucleosome assembly protein 1-like 1"/>
    <property type="match status" value="1"/>
</dbReference>